<evidence type="ECO:0000313" key="4">
    <source>
        <dbReference type="Proteomes" id="UP000246635"/>
    </source>
</evidence>
<dbReference type="InterPro" id="IPR010611">
    <property type="entry name" value="3D_dom"/>
</dbReference>
<evidence type="ECO:0000259" key="2">
    <source>
        <dbReference type="Pfam" id="PF06725"/>
    </source>
</evidence>
<keyword evidence="1" id="KW-0732">Signal</keyword>
<dbReference type="Gene3D" id="2.40.40.10">
    <property type="entry name" value="RlpA-like domain"/>
    <property type="match status" value="1"/>
</dbReference>
<dbReference type="Pfam" id="PF06725">
    <property type="entry name" value="3D"/>
    <property type="match status" value="1"/>
</dbReference>
<protein>
    <submittedName>
        <fullName evidence="3">3D (Asp-Asp-Asp) domain-containing protein</fullName>
    </submittedName>
</protein>
<dbReference type="RefSeq" id="WP_281272031.1">
    <property type="nucleotide sequence ID" value="NZ_CP054613.1"/>
</dbReference>
<gene>
    <name evidence="3" type="ORF">DFQ01_12020</name>
</gene>
<accession>A0A2V2YP82</accession>
<dbReference type="GO" id="GO:0004553">
    <property type="term" value="F:hydrolase activity, hydrolyzing O-glycosyl compounds"/>
    <property type="evidence" value="ECO:0007669"/>
    <property type="project" value="InterPro"/>
</dbReference>
<dbReference type="InterPro" id="IPR036908">
    <property type="entry name" value="RlpA-like_sf"/>
</dbReference>
<dbReference type="SUPFAM" id="SSF50685">
    <property type="entry name" value="Barwin-like endoglucanases"/>
    <property type="match status" value="1"/>
</dbReference>
<sequence>MLSSLPMLQRSCVSALIGLSVLMYEAEIADGRPAVSAAAEAAPVIPDGNVIATIEVIATGYTAGVESTGKRPGHPQYGITYSGVKVKRGRLSTIAADPKVFPIGTLLYIPDYGYAVVADTGSAIKGKRIDLYFDTIKQVYEQWGKRKVQVRVLKRGNGKLSQAWLNSVNEALTVNRSIPQSYLES</sequence>
<dbReference type="EMBL" id="QGTQ01000020">
    <property type="protein sequence ID" value="PWV97833.1"/>
    <property type="molecule type" value="Genomic_DNA"/>
</dbReference>
<dbReference type="GO" id="GO:0019867">
    <property type="term" value="C:outer membrane"/>
    <property type="evidence" value="ECO:0007669"/>
    <property type="project" value="InterPro"/>
</dbReference>
<dbReference type="Proteomes" id="UP000246635">
    <property type="component" value="Unassembled WGS sequence"/>
</dbReference>
<evidence type="ECO:0000313" key="3">
    <source>
        <dbReference type="EMBL" id="PWV97833.1"/>
    </source>
</evidence>
<dbReference type="InterPro" id="IPR051933">
    <property type="entry name" value="Resuscitation_pf_RpfB"/>
</dbReference>
<dbReference type="AlphaFoldDB" id="A0A2V2YP82"/>
<name>A0A2V2YP82_9BACL</name>
<dbReference type="PANTHER" id="PTHR39160">
    <property type="entry name" value="CELL WALL-BINDING PROTEIN YOCH"/>
    <property type="match status" value="1"/>
</dbReference>
<keyword evidence="4" id="KW-1185">Reference proteome</keyword>
<organism evidence="3 4">
    <name type="scientific">Paenibacillus cellulosilyticus</name>
    <dbReference type="NCBI Taxonomy" id="375489"/>
    <lineage>
        <taxon>Bacteria</taxon>
        <taxon>Bacillati</taxon>
        <taxon>Bacillota</taxon>
        <taxon>Bacilli</taxon>
        <taxon>Bacillales</taxon>
        <taxon>Paenibacillaceae</taxon>
        <taxon>Paenibacillus</taxon>
    </lineage>
</organism>
<dbReference type="PANTHER" id="PTHR39160:SF4">
    <property type="entry name" value="RESUSCITATION-PROMOTING FACTOR RPFB"/>
    <property type="match status" value="1"/>
</dbReference>
<evidence type="ECO:0000256" key="1">
    <source>
        <dbReference type="ARBA" id="ARBA00022729"/>
    </source>
</evidence>
<dbReference type="CDD" id="cd22786">
    <property type="entry name" value="DPBB_YuiC-like"/>
    <property type="match status" value="1"/>
</dbReference>
<reference evidence="3 4" key="1">
    <citation type="submission" date="2018-05" db="EMBL/GenBank/DDBJ databases">
        <title>Genomic Encyclopedia of Type Strains, Phase III (KMG-III): the genomes of soil and plant-associated and newly described type strains.</title>
        <authorList>
            <person name="Whitman W."/>
        </authorList>
    </citation>
    <scope>NUCLEOTIDE SEQUENCE [LARGE SCALE GENOMIC DNA]</scope>
    <source>
        <strain evidence="3 4">CECT 5696</strain>
    </source>
</reference>
<comment type="caution">
    <text evidence="3">The sequence shown here is derived from an EMBL/GenBank/DDBJ whole genome shotgun (WGS) entry which is preliminary data.</text>
</comment>
<dbReference type="GO" id="GO:0009254">
    <property type="term" value="P:peptidoglycan turnover"/>
    <property type="evidence" value="ECO:0007669"/>
    <property type="project" value="InterPro"/>
</dbReference>
<proteinExistence type="predicted"/>
<feature type="domain" description="3D" evidence="2">
    <location>
        <begin position="92"/>
        <end position="153"/>
    </location>
</feature>